<dbReference type="EMBL" id="JBHRVD010000001">
    <property type="protein sequence ID" value="MFC3323720.1"/>
    <property type="molecule type" value="Genomic_DNA"/>
</dbReference>
<proteinExistence type="predicted"/>
<keyword evidence="2" id="KW-1185">Reference proteome</keyword>
<comment type="caution">
    <text evidence="1">The sequence shown here is derived from an EMBL/GenBank/DDBJ whole genome shotgun (WGS) entry which is preliminary data.</text>
</comment>
<accession>A0ABV7MPT2</accession>
<evidence type="ECO:0008006" key="3">
    <source>
        <dbReference type="Google" id="ProtNLM"/>
    </source>
</evidence>
<protein>
    <recommendedName>
        <fullName evidence="3">DUF3551 domain-containing protein</fullName>
    </recommendedName>
</protein>
<organism evidence="1 2">
    <name type="scientific">Mesorhizobium cantuariense</name>
    <dbReference type="NCBI Taxonomy" id="1300275"/>
    <lineage>
        <taxon>Bacteria</taxon>
        <taxon>Pseudomonadati</taxon>
        <taxon>Pseudomonadota</taxon>
        <taxon>Alphaproteobacteria</taxon>
        <taxon>Hyphomicrobiales</taxon>
        <taxon>Phyllobacteriaceae</taxon>
        <taxon>Mesorhizobium</taxon>
    </lineage>
</organism>
<reference evidence="2" key="1">
    <citation type="journal article" date="2019" name="Int. J. Syst. Evol. Microbiol.">
        <title>The Global Catalogue of Microorganisms (GCM) 10K type strain sequencing project: providing services to taxonomists for standard genome sequencing and annotation.</title>
        <authorList>
            <consortium name="The Broad Institute Genomics Platform"/>
            <consortium name="The Broad Institute Genome Sequencing Center for Infectious Disease"/>
            <person name="Wu L."/>
            <person name="Ma J."/>
        </authorList>
    </citation>
    <scope>NUCLEOTIDE SEQUENCE [LARGE SCALE GENOMIC DNA]</scope>
    <source>
        <strain evidence="2">ICMP 19515</strain>
    </source>
</reference>
<evidence type="ECO:0000313" key="1">
    <source>
        <dbReference type="EMBL" id="MFC3323720.1"/>
    </source>
</evidence>
<gene>
    <name evidence="1" type="ORF">ACFOJ9_18410</name>
</gene>
<name>A0ABV7MPT2_9HYPH</name>
<sequence length="134" mass="14249">MSLIFSENRPPTFRDHALNPHIATFAPFIAGQHGGWGSMTIRFTLCPIGLAFAMAAPAAAHADQECLANGKSYQIGQVACLTIADQSHLARCDMVLNNTSWTKVADSCPANTMAPHPYVTPISTPAPNMVPTGN</sequence>
<dbReference type="RefSeq" id="WP_378980315.1">
    <property type="nucleotide sequence ID" value="NZ_JBHRVD010000001.1"/>
</dbReference>
<dbReference type="Proteomes" id="UP001595648">
    <property type="component" value="Unassembled WGS sequence"/>
</dbReference>
<evidence type="ECO:0000313" key="2">
    <source>
        <dbReference type="Proteomes" id="UP001595648"/>
    </source>
</evidence>